<sequence length="157" mass="17903">MMENIIDAVSYEENIIQLQLRNVPKHPMIIAKIFTILSECGVNVDMISQVMIEDAMQIEITLDEKYQKNLNDAIMRLKDEVKQLEIATNRKYFKIAVGGKLLETTPGAAAKVFTILGDNNIHFYQVTTSKRTISFIVDKKHKELAMKKLDEAFGLNI</sequence>
<evidence type="ECO:0000256" key="6">
    <source>
        <dbReference type="ARBA" id="ARBA00022741"/>
    </source>
</evidence>
<comment type="pathway">
    <text evidence="2">Amino-acid biosynthesis; L-threonine biosynthesis; L-threonine from L-aspartate: step 1/5.</text>
</comment>
<dbReference type="Proteomes" id="UP000005798">
    <property type="component" value="Unassembled WGS sequence"/>
</dbReference>
<keyword evidence="13" id="KW-1185">Reference proteome</keyword>
<dbReference type="PROSITE" id="PS51671">
    <property type="entry name" value="ACT"/>
    <property type="match status" value="1"/>
</dbReference>
<comment type="catalytic activity">
    <reaction evidence="10">
        <text>L-aspartate + ATP = 4-phospho-L-aspartate + ADP</text>
        <dbReference type="Rhea" id="RHEA:23776"/>
        <dbReference type="ChEBI" id="CHEBI:29991"/>
        <dbReference type="ChEBI" id="CHEBI:30616"/>
        <dbReference type="ChEBI" id="CHEBI:57535"/>
        <dbReference type="ChEBI" id="CHEBI:456216"/>
        <dbReference type="EC" id="2.7.2.4"/>
    </reaction>
</comment>
<dbReference type="InterPro" id="IPR054352">
    <property type="entry name" value="ACT_Aspartokinase"/>
</dbReference>
<dbReference type="UniPathway" id="UPA00051">
    <property type="reaction ID" value="UER00462"/>
</dbReference>
<evidence type="ECO:0000256" key="9">
    <source>
        <dbReference type="ARBA" id="ARBA00023154"/>
    </source>
</evidence>
<comment type="caution">
    <text evidence="12">The sequence shown here is derived from an EMBL/GenBank/DDBJ whole genome shotgun (WGS) entry which is preliminary data.</text>
</comment>
<organism evidence="12 13">
    <name type="scientific">Thomasclavelia ramosa DSM 1402</name>
    <dbReference type="NCBI Taxonomy" id="445974"/>
    <lineage>
        <taxon>Bacteria</taxon>
        <taxon>Bacillati</taxon>
        <taxon>Bacillota</taxon>
        <taxon>Erysipelotrichia</taxon>
        <taxon>Erysipelotrichales</taxon>
        <taxon>Coprobacillaceae</taxon>
        <taxon>Thomasclavelia</taxon>
    </lineage>
</organism>
<comment type="similarity">
    <text evidence="3">Belongs to the aspartokinase family.</text>
</comment>
<evidence type="ECO:0000256" key="10">
    <source>
        <dbReference type="ARBA" id="ARBA00047872"/>
    </source>
</evidence>
<keyword evidence="5" id="KW-0808">Transferase</keyword>
<dbReference type="InterPro" id="IPR045865">
    <property type="entry name" value="ACT-like_dom_sf"/>
</dbReference>
<dbReference type="Gene3D" id="3.30.2130.10">
    <property type="entry name" value="VC0802-like"/>
    <property type="match status" value="1"/>
</dbReference>
<dbReference type="GO" id="GO:0009090">
    <property type="term" value="P:homoserine biosynthetic process"/>
    <property type="evidence" value="ECO:0007669"/>
    <property type="project" value="TreeGrafter"/>
</dbReference>
<evidence type="ECO:0000256" key="5">
    <source>
        <dbReference type="ARBA" id="ARBA00022679"/>
    </source>
</evidence>
<evidence type="ECO:0000256" key="4">
    <source>
        <dbReference type="ARBA" id="ARBA00013059"/>
    </source>
</evidence>
<dbReference type="GO" id="GO:0004072">
    <property type="term" value="F:aspartate kinase activity"/>
    <property type="evidence" value="ECO:0007669"/>
    <property type="project" value="UniProtKB-EC"/>
</dbReference>
<dbReference type="GO" id="GO:0009088">
    <property type="term" value="P:threonine biosynthetic process"/>
    <property type="evidence" value="ECO:0007669"/>
    <property type="project" value="UniProtKB-UniPathway"/>
</dbReference>
<dbReference type="GO" id="GO:0009089">
    <property type="term" value="P:lysine biosynthetic process via diaminopimelate"/>
    <property type="evidence" value="ECO:0007669"/>
    <property type="project" value="TreeGrafter"/>
</dbReference>
<proteinExistence type="inferred from homology"/>
<dbReference type="GO" id="GO:0005829">
    <property type="term" value="C:cytosol"/>
    <property type="evidence" value="ECO:0007669"/>
    <property type="project" value="TreeGrafter"/>
</dbReference>
<evidence type="ECO:0000256" key="7">
    <source>
        <dbReference type="ARBA" id="ARBA00022777"/>
    </source>
</evidence>
<keyword evidence="8" id="KW-0067">ATP-binding</keyword>
<evidence type="ECO:0000256" key="2">
    <source>
        <dbReference type="ARBA" id="ARBA00005139"/>
    </source>
</evidence>
<reference evidence="12" key="1">
    <citation type="submission" date="2007-11" db="EMBL/GenBank/DDBJ databases">
        <authorList>
            <person name="Fulton L."/>
            <person name="Clifton S."/>
            <person name="Fulton B."/>
            <person name="Xu J."/>
            <person name="Minx P."/>
            <person name="Pepin K.H."/>
            <person name="Johnson M."/>
            <person name="Thiruvilangam P."/>
            <person name="Bhonagiri V."/>
            <person name="Nash W.E."/>
            <person name="Mardis E.R."/>
            <person name="Wilson R.K."/>
        </authorList>
    </citation>
    <scope>NUCLEOTIDE SEQUENCE [LARGE SCALE GENOMIC DNA]</scope>
    <source>
        <strain evidence="12">DSM 1402</strain>
    </source>
</reference>
<keyword evidence="7" id="KW-0418">Kinase</keyword>
<evidence type="ECO:0000313" key="13">
    <source>
        <dbReference type="Proteomes" id="UP000005798"/>
    </source>
</evidence>
<accession>B0N2B4</accession>
<dbReference type="HOGENOM" id="CLU_009116_4_2_9"/>
<feature type="domain" description="ACT" evidence="11">
    <location>
        <begin position="18"/>
        <end position="89"/>
    </location>
</feature>
<dbReference type="EMBL" id="ABFX02000003">
    <property type="protein sequence ID" value="EDS19874.1"/>
    <property type="molecule type" value="Genomic_DNA"/>
</dbReference>
<evidence type="ECO:0000256" key="1">
    <source>
        <dbReference type="ARBA" id="ARBA00004986"/>
    </source>
</evidence>
<dbReference type="UniPathway" id="UPA00050">
    <property type="reaction ID" value="UER00461"/>
</dbReference>
<protein>
    <recommendedName>
        <fullName evidence="4">aspartate kinase</fullName>
        <ecNumber evidence="4">2.7.2.4</ecNumber>
    </recommendedName>
</protein>
<keyword evidence="9" id="KW-0028">Amino-acid biosynthesis</keyword>
<dbReference type="AlphaFoldDB" id="B0N2B4"/>
<evidence type="ECO:0000313" key="12">
    <source>
        <dbReference type="EMBL" id="EDS19874.1"/>
    </source>
</evidence>
<evidence type="ECO:0000259" key="11">
    <source>
        <dbReference type="PROSITE" id="PS51671"/>
    </source>
</evidence>
<gene>
    <name evidence="12" type="ORF">CLORAM_00750</name>
</gene>
<evidence type="ECO:0000256" key="3">
    <source>
        <dbReference type="ARBA" id="ARBA00010122"/>
    </source>
</evidence>
<dbReference type="InterPro" id="IPR002912">
    <property type="entry name" value="ACT_dom"/>
</dbReference>
<dbReference type="Pfam" id="PF22468">
    <property type="entry name" value="ACT_9"/>
    <property type="match status" value="1"/>
</dbReference>
<dbReference type="PANTHER" id="PTHR21499">
    <property type="entry name" value="ASPARTATE KINASE"/>
    <property type="match status" value="1"/>
</dbReference>
<evidence type="ECO:0000256" key="8">
    <source>
        <dbReference type="ARBA" id="ARBA00022840"/>
    </source>
</evidence>
<dbReference type="SUPFAM" id="SSF55021">
    <property type="entry name" value="ACT-like"/>
    <property type="match status" value="2"/>
</dbReference>
<dbReference type="GO" id="GO:0005524">
    <property type="term" value="F:ATP binding"/>
    <property type="evidence" value="ECO:0007669"/>
    <property type="project" value="UniProtKB-KW"/>
</dbReference>
<name>B0N2B4_9FIRM</name>
<keyword evidence="9" id="KW-0457">Lysine biosynthesis</keyword>
<dbReference type="PANTHER" id="PTHR21499:SF3">
    <property type="entry name" value="ASPARTOKINASE"/>
    <property type="match status" value="1"/>
</dbReference>
<reference evidence="12" key="2">
    <citation type="submission" date="2014-06" db="EMBL/GenBank/DDBJ databases">
        <title>Draft genome sequence of Clostridium ramosum(DSM 1402).</title>
        <authorList>
            <person name="Sudarsanam P."/>
            <person name="Ley R."/>
            <person name="Guruge J."/>
            <person name="Turnbaugh P.J."/>
            <person name="Mahowald M."/>
            <person name="Liep D."/>
            <person name="Gordon J."/>
        </authorList>
    </citation>
    <scope>NUCLEOTIDE SEQUENCE</scope>
    <source>
        <strain evidence="12">DSM 1402</strain>
    </source>
</reference>
<comment type="pathway">
    <text evidence="1">Amino-acid biosynthesis; L-methionine biosynthesis via de novo pathway; L-homoserine from L-aspartate: step 1/3.</text>
</comment>
<dbReference type="eggNOG" id="COG0527">
    <property type="taxonomic scope" value="Bacteria"/>
</dbReference>
<keyword evidence="6" id="KW-0547">Nucleotide-binding</keyword>
<dbReference type="EC" id="2.7.2.4" evidence="4"/>